<protein>
    <recommendedName>
        <fullName evidence="4">Helix-turn-helix transcriptional regulator</fullName>
    </recommendedName>
</protein>
<name>A0ABS6U124_STRHA</name>
<gene>
    <name evidence="2" type="ORF">STHAL_32845</name>
</gene>
<proteinExistence type="predicted"/>
<accession>A0ABS6U124</accession>
<dbReference type="RefSeq" id="WP_228874000.1">
    <property type="nucleotide sequence ID" value="NZ_JAHUVW010000004.1"/>
</dbReference>
<feature type="region of interest" description="Disordered" evidence="1">
    <location>
        <begin position="264"/>
        <end position="306"/>
    </location>
</feature>
<comment type="caution">
    <text evidence="2">The sequence shown here is derived from an EMBL/GenBank/DDBJ whole genome shotgun (WGS) entry which is preliminary data.</text>
</comment>
<keyword evidence="3" id="KW-1185">Reference proteome</keyword>
<feature type="compositionally biased region" description="Gly residues" evidence="1">
    <location>
        <begin position="281"/>
        <end position="293"/>
    </location>
</feature>
<evidence type="ECO:0000313" key="2">
    <source>
        <dbReference type="EMBL" id="MBV7674237.1"/>
    </source>
</evidence>
<reference evidence="2 3" key="1">
    <citation type="submission" date="2021-07" db="EMBL/GenBank/DDBJ databases">
        <title>Sequencing Streptomyces halstedii LGO-A4 genome an citrus endophytic actinomycete.</title>
        <authorList>
            <person name="Samborskyy M."/>
            <person name="Scott N."/>
            <person name="Deglau R."/>
            <person name="Dickens S."/>
            <person name="Oliveira L.G."/>
        </authorList>
    </citation>
    <scope>NUCLEOTIDE SEQUENCE [LARGE SCALE GENOMIC DNA]</scope>
    <source>
        <strain evidence="2 3">LGO-A4</strain>
    </source>
</reference>
<organism evidence="2 3">
    <name type="scientific">Streptomyces halstedii</name>
    <dbReference type="NCBI Taxonomy" id="1944"/>
    <lineage>
        <taxon>Bacteria</taxon>
        <taxon>Bacillati</taxon>
        <taxon>Actinomycetota</taxon>
        <taxon>Actinomycetes</taxon>
        <taxon>Kitasatosporales</taxon>
        <taxon>Streptomycetaceae</taxon>
        <taxon>Streptomyces</taxon>
    </lineage>
</organism>
<evidence type="ECO:0008006" key="4">
    <source>
        <dbReference type="Google" id="ProtNLM"/>
    </source>
</evidence>
<sequence length="306" mass="32785">MTRAAARRAGPEQKEPVELAVLRGWLRGRKTAAAVTAAAEGRRATFEYLAERASSAGTQYVVSACSLRQALDRRLPPPTLRTTVAFARATSADEATARRLWEAADRAVNPPRERPAPHVPGRFTTRTGLVNAMNRIRDTAPDTTLRTLARLAGPGLSASTLSLLLTGKQFPTTAQLAAFAAACRAGDEATTALLAGHRRVLDGPPAPPFYRCAVAELAQERRQRDEAARPWLAAEPELDWYDQQLRDEEEAAFRRWAREAEALLDELDDDAEQHTGPATAGPGGGPGSPGGMEGVVAGRSRGPLGP</sequence>
<evidence type="ECO:0000256" key="1">
    <source>
        <dbReference type="SAM" id="MobiDB-lite"/>
    </source>
</evidence>
<dbReference type="EMBL" id="JAHUVW010000004">
    <property type="protein sequence ID" value="MBV7674237.1"/>
    <property type="molecule type" value="Genomic_DNA"/>
</dbReference>
<dbReference type="Proteomes" id="UP000735541">
    <property type="component" value="Unassembled WGS sequence"/>
</dbReference>
<evidence type="ECO:0000313" key="3">
    <source>
        <dbReference type="Proteomes" id="UP000735541"/>
    </source>
</evidence>